<dbReference type="EMBL" id="LSRX01000939">
    <property type="protein sequence ID" value="OLP86041.1"/>
    <property type="molecule type" value="Genomic_DNA"/>
</dbReference>
<feature type="compositionally biased region" description="Basic residues" evidence="1">
    <location>
        <begin position="36"/>
        <end position="53"/>
    </location>
</feature>
<dbReference type="OrthoDB" id="441756at2759"/>
<feature type="compositionally biased region" description="Basic and acidic residues" evidence="1">
    <location>
        <begin position="156"/>
        <end position="168"/>
    </location>
</feature>
<evidence type="ECO:0000313" key="2">
    <source>
        <dbReference type="EMBL" id="OLP86041.1"/>
    </source>
</evidence>
<feature type="compositionally biased region" description="Acidic residues" evidence="1">
    <location>
        <begin position="285"/>
        <end position="295"/>
    </location>
</feature>
<evidence type="ECO:0000256" key="1">
    <source>
        <dbReference type="SAM" id="MobiDB-lite"/>
    </source>
</evidence>
<dbReference type="Proteomes" id="UP000186817">
    <property type="component" value="Unassembled WGS sequence"/>
</dbReference>
<organism evidence="2 3">
    <name type="scientific">Symbiodinium microadriaticum</name>
    <name type="common">Dinoflagellate</name>
    <name type="synonym">Zooxanthella microadriatica</name>
    <dbReference type="NCBI Taxonomy" id="2951"/>
    <lineage>
        <taxon>Eukaryota</taxon>
        <taxon>Sar</taxon>
        <taxon>Alveolata</taxon>
        <taxon>Dinophyceae</taxon>
        <taxon>Suessiales</taxon>
        <taxon>Symbiodiniaceae</taxon>
        <taxon>Symbiodinium</taxon>
    </lineage>
</organism>
<feature type="compositionally biased region" description="Basic residues" evidence="1">
    <location>
        <begin position="636"/>
        <end position="645"/>
    </location>
</feature>
<evidence type="ECO:0000313" key="3">
    <source>
        <dbReference type="Proteomes" id="UP000186817"/>
    </source>
</evidence>
<keyword evidence="3" id="KW-1185">Reference proteome</keyword>
<feature type="compositionally biased region" description="Basic and acidic residues" evidence="1">
    <location>
        <begin position="255"/>
        <end position="264"/>
    </location>
</feature>
<feature type="compositionally biased region" description="Basic and acidic residues" evidence="1">
    <location>
        <begin position="646"/>
        <end position="662"/>
    </location>
</feature>
<gene>
    <name evidence="2" type="ORF">AK812_SmicGene32899</name>
</gene>
<reference evidence="2 3" key="1">
    <citation type="submission" date="2016-02" db="EMBL/GenBank/DDBJ databases">
        <title>Genome analysis of coral dinoflagellate symbionts highlights evolutionary adaptations to a symbiotic lifestyle.</title>
        <authorList>
            <person name="Aranda M."/>
            <person name="Li Y."/>
            <person name="Liew Y.J."/>
            <person name="Baumgarten S."/>
            <person name="Simakov O."/>
            <person name="Wilson M."/>
            <person name="Piel J."/>
            <person name="Ashoor H."/>
            <person name="Bougouffa S."/>
            <person name="Bajic V.B."/>
            <person name="Ryu T."/>
            <person name="Ravasi T."/>
            <person name="Bayer T."/>
            <person name="Micklem G."/>
            <person name="Kim H."/>
            <person name="Bhak J."/>
            <person name="Lajeunesse T.C."/>
            <person name="Voolstra C.R."/>
        </authorList>
    </citation>
    <scope>NUCLEOTIDE SEQUENCE [LARGE SCALE GENOMIC DNA]</scope>
    <source>
        <strain evidence="2 3">CCMP2467</strain>
    </source>
</reference>
<feature type="compositionally biased region" description="Basic and acidic residues" evidence="1">
    <location>
        <begin position="62"/>
        <end position="78"/>
    </location>
</feature>
<proteinExistence type="predicted"/>
<name>A0A1Q9CT09_SYMMI</name>
<feature type="region of interest" description="Disordered" evidence="1">
    <location>
        <begin position="636"/>
        <end position="667"/>
    </location>
</feature>
<accession>A0A1Q9CT09</accession>
<feature type="region of interest" description="Disordered" evidence="1">
    <location>
        <begin position="1"/>
        <end position="313"/>
    </location>
</feature>
<feature type="compositionally biased region" description="Low complexity" evidence="1">
    <location>
        <begin position="296"/>
        <end position="313"/>
    </location>
</feature>
<feature type="compositionally biased region" description="Basic residues" evidence="1">
    <location>
        <begin position="1"/>
        <end position="20"/>
    </location>
</feature>
<dbReference type="AlphaFoldDB" id="A0A1Q9CT09"/>
<feature type="region of interest" description="Disordered" evidence="1">
    <location>
        <begin position="509"/>
        <end position="538"/>
    </location>
</feature>
<comment type="caution">
    <text evidence="2">The sequence shown here is derived from an EMBL/GenBank/DDBJ whole genome shotgun (WGS) entry which is preliminary data.</text>
</comment>
<sequence length="1004" mass="111495">MALKPSKKDKKEKTAKKVKKEGKEKKEGKGSAARPAVRRLHLKTSPRSAKRKALTQPATHPEPAKEEPKKEEPKEAPKGPKTPKTAKVSKQAPEHTVEPKSMDTRGKRNEPSEKSAPKGKKETPSVSPKELKEQKKREKKASAKAEKKQKKREKRERKTKDEGEENSHEQAPPSEGEDRKTEVAESETPGPRTNLLDRFDTQDSEVNQEYLQSLLKEMSDSPVAVDGSEDEESSGTGSGKGAEDEGSSENSAEEASCKEGKDQSENESDDEDEDESSPTGSSSPESEEEEEETAEPESNSKAGSQAAAVPAAPTEALPGSSLALVAVTADGPAVGAANSIVAARATHKREWDTFTRQCQNRKLFPIELADYYEKSKTDMFNLVKVNVERMREKKTTARQGGLAMKKRDIVKTYPERGEELCKKLRASGRFYRDEEFPSDSEEIFYYVRQPRKVNVDTIVGEKATLGATMQVEDSAAMDQLTGQDGVFAAGALPGMKTDAPSGNRALADILVDDPSENPKKKPKKKKTEATEQVEPTTVKDQAEEIAKDVLKISGDARKLSLSLQRLEMSGTLSKDLATFSKECEKMFTEVQKRLRKKHHRSKDNRAFSEFLAASKNKIEWWKKAEVAGKAFTSAANRKKKVAKAKPGKDGKEGAEAKERQMEKSQGGALRMAMLKTGPQKVTPKRNYNGDYRPLKRTRYEDLPRSREAEEFIRLIGSGKIHVHTVAEIARAQLLDGPQLPSIAMFASLGNYGLQKGHEEHTSVKPSPVQVPVLLPHEILHALACAGLLPFTFHCDGAEFYSNSEFMVWSCSSIFATGDVALMQVWDIKFPCVIVPHEFMADNAAVRDEVHRHVAKLMAWSMDYAMQGKSPEMGFHNEKFENGSLRQKLAGLLPAAATVQESLRISFRKKFFTPSNTGLGTAADYPELSTTWKAAEIKIVLWRFLLQWQFLAAHFHSQQKRRWKLRGILPRTSEENRNPLLFASGDGKNFPTLDFAVELEMATSA</sequence>
<protein>
    <submittedName>
        <fullName evidence="2">Uncharacterized protein</fullName>
    </submittedName>
</protein>
<feature type="compositionally biased region" description="Basic and acidic residues" evidence="1">
    <location>
        <begin position="92"/>
        <end position="146"/>
    </location>
</feature>
<feature type="compositionally biased region" description="Acidic residues" evidence="1">
    <location>
        <begin position="265"/>
        <end position="276"/>
    </location>
</feature>